<evidence type="ECO:0000256" key="2">
    <source>
        <dbReference type="RuleBase" id="RU362039"/>
    </source>
</evidence>
<dbReference type="InterPro" id="IPR024654">
    <property type="entry name" value="Calcineurin-like_PHP_lpxH"/>
</dbReference>
<dbReference type="InterPro" id="IPR050126">
    <property type="entry name" value="Ap4A_hydrolase"/>
</dbReference>
<dbReference type="Proteomes" id="UP000665043">
    <property type="component" value="Chromosome"/>
</dbReference>
<feature type="domain" description="Calcineurin-like phosphoesterase" evidence="3">
    <location>
        <begin position="1"/>
        <end position="197"/>
    </location>
</feature>
<dbReference type="PANTHER" id="PTHR42850:SF2">
    <property type="entry name" value="BLL5683 PROTEIN"/>
    <property type="match status" value="1"/>
</dbReference>
<keyword evidence="2" id="KW-0479">Metal-binding</keyword>
<dbReference type="RefSeq" id="WP_209365720.1">
    <property type="nucleotide sequence ID" value="NZ_CP046956.1"/>
</dbReference>
<dbReference type="EMBL" id="CP046956">
    <property type="protein sequence ID" value="QTN00587.1"/>
    <property type="molecule type" value="Genomic_DNA"/>
</dbReference>
<evidence type="ECO:0000256" key="1">
    <source>
        <dbReference type="ARBA" id="ARBA00008950"/>
    </source>
</evidence>
<accession>A0ABX7W0F9</accession>
<dbReference type="NCBIfam" id="TIGR00040">
    <property type="entry name" value="yfcE"/>
    <property type="match status" value="1"/>
</dbReference>
<name>A0ABX7W0F9_9BACI</name>
<dbReference type="InterPro" id="IPR029052">
    <property type="entry name" value="Metallo-depent_PP-like"/>
</dbReference>
<comment type="similarity">
    <text evidence="1 2">Belongs to the metallophosphoesterase superfamily. YfcE family.</text>
</comment>
<dbReference type="InterPro" id="IPR011152">
    <property type="entry name" value="Pesterase_MJ0912"/>
</dbReference>
<protein>
    <recommendedName>
        <fullName evidence="2">Phosphoesterase</fullName>
        <ecNumber evidence="2">3.1.4.-</ecNumber>
    </recommendedName>
</protein>
<dbReference type="PANTHER" id="PTHR42850">
    <property type="entry name" value="METALLOPHOSPHOESTERASE"/>
    <property type="match status" value="1"/>
</dbReference>
<dbReference type="Pfam" id="PF12850">
    <property type="entry name" value="Metallophos_2"/>
    <property type="match status" value="1"/>
</dbReference>
<gene>
    <name evidence="4" type="ORF">ERJ70_15560</name>
</gene>
<sequence>MKIAFISDIHGNADALDAVLQDIDAQQADKILVLGDIAFRGPEPKRSIELVRNLNTDVIKGNADEWVVRGIKEGEVPDKARELMNKERDWTVSQLEKNDVDYLAGLPDHKQLEIDGISIQAFHATPDSLFKVVSPEADDTTIATNLLKKPADIYLYGHIHKSYVRTIKGKTVVNLGSVGLPFDGVTKASYAMVETENGSVSTTIRKVAYDVEKTIEKYHQSNYPNTDMMEKVIRQAAVQS</sequence>
<dbReference type="PIRSF" id="PIRSF000883">
    <property type="entry name" value="Pesterase_MJ0912"/>
    <property type="match status" value="1"/>
</dbReference>
<reference evidence="4 5" key="1">
    <citation type="submission" date="2019-12" db="EMBL/GenBank/DDBJ databases">
        <title>The whole genome sequencing of a strain isolated from a Mars analog, Dalangtan Playa.</title>
        <authorList>
            <person name="Huang T."/>
        </authorList>
    </citation>
    <scope>NUCLEOTIDE SEQUENCE [LARGE SCALE GENOMIC DNA]</scope>
    <source>
        <strain evidence="4 5">DP4-553-S</strain>
    </source>
</reference>
<dbReference type="SUPFAM" id="SSF56300">
    <property type="entry name" value="Metallo-dependent phosphatases"/>
    <property type="match status" value="1"/>
</dbReference>
<evidence type="ECO:0000313" key="4">
    <source>
        <dbReference type="EMBL" id="QTN00587.1"/>
    </source>
</evidence>
<dbReference type="EC" id="3.1.4.-" evidence="2"/>
<proteinExistence type="inferred from homology"/>
<evidence type="ECO:0000313" key="5">
    <source>
        <dbReference type="Proteomes" id="UP000665043"/>
    </source>
</evidence>
<dbReference type="Gene3D" id="3.60.21.10">
    <property type="match status" value="1"/>
</dbReference>
<dbReference type="InterPro" id="IPR000979">
    <property type="entry name" value="Phosphodiesterase_MJ0936/Vps29"/>
</dbReference>
<evidence type="ECO:0000259" key="3">
    <source>
        <dbReference type="Pfam" id="PF12850"/>
    </source>
</evidence>
<comment type="cofactor">
    <cofactor evidence="2">
        <name>a divalent metal cation</name>
        <dbReference type="ChEBI" id="CHEBI:60240"/>
    </cofactor>
</comment>
<organism evidence="4 5">
    <name type="scientific">Sediminibacillus dalangtanensis</name>
    <dbReference type="NCBI Taxonomy" id="2729421"/>
    <lineage>
        <taxon>Bacteria</taxon>
        <taxon>Bacillati</taxon>
        <taxon>Bacillota</taxon>
        <taxon>Bacilli</taxon>
        <taxon>Bacillales</taxon>
        <taxon>Bacillaceae</taxon>
        <taxon>Sediminibacillus</taxon>
    </lineage>
</organism>
<keyword evidence="5" id="KW-1185">Reference proteome</keyword>